<keyword evidence="1" id="KW-0812">Transmembrane</keyword>
<feature type="transmembrane region" description="Helical" evidence="1">
    <location>
        <begin position="16"/>
        <end position="37"/>
    </location>
</feature>
<organism evidence="2 3">
    <name type="scientific">Muriicola marianensis</name>
    <dbReference type="NCBI Taxonomy" id="1324801"/>
    <lineage>
        <taxon>Bacteria</taxon>
        <taxon>Pseudomonadati</taxon>
        <taxon>Bacteroidota</taxon>
        <taxon>Flavobacteriia</taxon>
        <taxon>Flavobacteriales</taxon>
        <taxon>Flavobacteriaceae</taxon>
        <taxon>Muriicola</taxon>
    </lineage>
</organism>
<sequence length="222" mass="24767">MIDLNSISKTAKPSGIVLWLPGVGILFFLVLYVMAAITYPGGSAAQPAHTGFDFWNNYLCDLLDEYAINGELNSARYYARASLFVLCSGLILLWIFLPRLFDKKNFGHFLMWITGITALFIIFLMGTQNHDLIVRLAGGFGFAAILSCAWALVKGGYRALGVLGYVCFIVFLINYLIYETGLFIAALPLIQKVTFVLCLSWFSGLNYNLIKKLKPLKKSDFT</sequence>
<name>A0ABQ1R938_9FLAO</name>
<keyword evidence="3" id="KW-1185">Reference proteome</keyword>
<proteinExistence type="predicted"/>
<dbReference type="EMBL" id="BMFH01000002">
    <property type="protein sequence ID" value="GGD58314.1"/>
    <property type="molecule type" value="Genomic_DNA"/>
</dbReference>
<dbReference type="RefSeq" id="WP_188371184.1">
    <property type="nucleotide sequence ID" value="NZ_BMFH01000002.1"/>
</dbReference>
<evidence type="ECO:0008006" key="4">
    <source>
        <dbReference type="Google" id="ProtNLM"/>
    </source>
</evidence>
<feature type="transmembrane region" description="Helical" evidence="1">
    <location>
        <begin position="77"/>
        <end position="97"/>
    </location>
</feature>
<keyword evidence="1" id="KW-0472">Membrane</keyword>
<protein>
    <recommendedName>
        <fullName evidence="4">DUF998 domain-containing protein</fullName>
    </recommendedName>
</protein>
<evidence type="ECO:0000313" key="3">
    <source>
        <dbReference type="Proteomes" id="UP000625780"/>
    </source>
</evidence>
<accession>A0ABQ1R938</accession>
<feature type="transmembrane region" description="Helical" evidence="1">
    <location>
        <begin position="109"/>
        <end position="126"/>
    </location>
</feature>
<dbReference type="Proteomes" id="UP000625780">
    <property type="component" value="Unassembled WGS sequence"/>
</dbReference>
<keyword evidence="1" id="KW-1133">Transmembrane helix</keyword>
<feature type="transmembrane region" description="Helical" evidence="1">
    <location>
        <begin position="160"/>
        <end position="177"/>
    </location>
</feature>
<evidence type="ECO:0000313" key="2">
    <source>
        <dbReference type="EMBL" id="GGD58314.1"/>
    </source>
</evidence>
<evidence type="ECO:0000256" key="1">
    <source>
        <dbReference type="SAM" id="Phobius"/>
    </source>
</evidence>
<feature type="transmembrane region" description="Helical" evidence="1">
    <location>
        <begin position="132"/>
        <end position="153"/>
    </location>
</feature>
<feature type="transmembrane region" description="Helical" evidence="1">
    <location>
        <begin position="189"/>
        <end position="209"/>
    </location>
</feature>
<comment type="caution">
    <text evidence="2">The sequence shown here is derived from an EMBL/GenBank/DDBJ whole genome shotgun (WGS) entry which is preliminary data.</text>
</comment>
<reference evidence="3" key="1">
    <citation type="journal article" date="2019" name="Int. J. Syst. Evol. Microbiol.">
        <title>The Global Catalogue of Microorganisms (GCM) 10K type strain sequencing project: providing services to taxonomists for standard genome sequencing and annotation.</title>
        <authorList>
            <consortium name="The Broad Institute Genomics Platform"/>
            <consortium name="The Broad Institute Genome Sequencing Center for Infectious Disease"/>
            <person name="Wu L."/>
            <person name="Ma J."/>
        </authorList>
    </citation>
    <scope>NUCLEOTIDE SEQUENCE [LARGE SCALE GENOMIC DNA]</scope>
    <source>
        <strain evidence="3">CGMCC 1.12606</strain>
    </source>
</reference>
<gene>
    <name evidence="2" type="ORF">GCM10011361_25830</name>
</gene>